<sequence length="178" mass="18405">MPFDQKPAGAPDLDDLAEKAGQVVARARAAKLMIATAESCTAGLIAAAITEVAGSSAVFDRGFVTYSNEAKTELLGVPWDLILREGAVSPDVAKRMAVGALERSRADIAVAVTGVAGPGGGSPEKPVGTVHFGLARTGAPVEHVHVRFPDAGRRTIRFQTVLEALELITKHLPVSTGG</sequence>
<dbReference type="InterPro" id="IPR008136">
    <property type="entry name" value="CinA_C"/>
</dbReference>
<dbReference type="Pfam" id="PF02464">
    <property type="entry name" value="CinA"/>
    <property type="match status" value="1"/>
</dbReference>
<dbReference type="Proteomes" id="UP000605148">
    <property type="component" value="Unassembled WGS sequence"/>
</dbReference>
<gene>
    <name evidence="2" type="ORF">GCM10011316_16230</name>
</gene>
<reference evidence="2" key="2">
    <citation type="submission" date="2020-09" db="EMBL/GenBank/DDBJ databases">
        <authorList>
            <person name="Sun Q."/>
            <person name="Zhou Y."/>
        </authorList>
    </citation>
    <scope>NUCLEOTIDE SEQUENCE</scope>
    <source>
        <strain evidence="2">CGMCC 1.12426</strain>
    </source>
</reference>
<organism evidence="2 3">
    <name type="scientific">Roseibium aquae</name>
    <dbReference type="NCBI Taxonomy" id="1323746"/>
    <lineage>
        <taxon>Bacteria</taxon>
        <taxon>Pseudomonadati</taxon>
        <taxon>Pseudomonadota</taxon>
        <taxon>Alphaproteobacteria</taxon>
        <taxon>Hyphomicrobiales</taxon>
        <taxon>Stappiaceae</taxon>
        <taxon>Roseibium</taxon>
    </lineage>
</organism>
<evidence type="ECO:0000313" key="3">
    <source>
        <dbReference type="Proteomes" id="UP000605148"/>
    </source>
</evidence>
<reference evidence="2" key="1">
    <citation type="journal article" date="2014" name="Int. J. Syst. Evol. Microbiol.">
        <title>Complete genome sequence of Corynebacterium casei LMG S-19264T (=DSM 44701T), isolated from a smear-ripened cheese.</title>
        <authorList>
            <consortium name="US DOE Joint Genome Institute (JGI-PGF)"/>
            <person name="Walter F."/>
            <person name="Albersmeier A."/>
            <person name="Kalinowski J."/>
            <person name="Ruckert C."/>
        </authorList>
    </citation>
    <scope>NUCLEOTIDE SEQUENCE</scope>
    <source>
        <strain evidence="2">CGMCC 1.12426</strain>
    </source>
</reference>
<dbReference type="NCBIfam" id="TIGR00199">
    <property type="entry name" value="PncC_domain"/>
    <property type="match status" value="1"/>
</dbReference>
<dbReference type="SUPFAM" id="SSF142433">
    <property type="entry name" value="CinA-like"/>
    <property type="match status" value="1"/>
</dbReference>
<feature type="domain" description="CinA C-terminal" evidence="1">
    <location>
        <begin position="20"/>
        <end position="171"/>
    </location>
</feature>
<name>A0A916TI44_9HYPH</name>
<comment type="caution">
    <text evidence="2">The sequence shown here is derived from an EMBL/GenBank/DDBJ whole genome shotgun (WGS) entry which is preliminary data.</text>
</comment>
<evidence type="ECO:0000259" key="1">
    <source>
        <dbReference type="Pfam" id="PF02464"/>
    </source>
</evidence>
<dbReference type="OrthoDB" id="9801454at2"/>
<evidence type="ECO:0000313" key="2">
    <source>
        <dbReference type="EMBL" id="GGB44985.1"/>
    </source>
</evidence>
<keyword evidence="3" id="KW-1185">Reference proteome</keyword>
<accession>A0A916TI44</accession>
<dbReference type="EMBL" id="BMFA01000004">
    <property type="protein sequence ID" value="GGB44985.1"/>
    <property type="molecule type" value="Genomic_DNA"/>
</dbReference>
<protein>
    <submittedName>
        <fullName evidence="2">Competence damage-inducible protein A</fullName>
    </submittedName>
</protein>
<dbReference type="RefSeq" id="WP_150495655.1">
    <property type="nucleotide sequence ID" value="NZ_BMFA01000004.1"/>
</dbReference>
<dbReference type="Gene3D" id="3.90.950.20">
    <property type="entry name" value="CinA-like"/>
    <property type="match status" value="1"/>
</dbReference>
<dbReference type="AlphaFoldDB" id="A0A916TI44"/>
<dbReference type="InterPro" id="IPR036653">
    <property type="entry name" value="CinA-like_C"/>
</dbReference>
<proteinExistence type="predicted"/>